<proteinExistence type="predicted"/>
<keyword evidence="2" id="KW-1185">Reference proteome</keyword>
<evidence type="ECO:0000313" key="2">
    <source>
        <dbReference type="Proteomes" id="UP001164539"/>
    </source>
</evidence>
<name>A0ACC1YNR8_MELAZ</name>
<reference evidence="1 2" key="1">
    <citation type="journal article" date="2023" name="Science">
        <title>Complex scaffold remodeling in plant triterpene biosynthesis.</title>
        <authorList>
            <person name="De La Pena R."/>
            <person name="Hodgson H."/>
            <person name="Liu J.C."/>
            <person name="Stephenson M.J."/>
            <person name="Martin A.C."/>
            <person name="Owen C."/>
            <person name="Harkess A."/>
            <person name="Leebens-Mack J."/>
            <person name="Jimenez L.E."/>
            <person name="Osbourn A."/>
            <person name="Sattely E.S."/>
        </authorList>
    </citation>
    <scope>NUCLEOTIDE SEQUENCE [LARGE SCALE GENOMIC DNA]</scope>
    <source>
        <strain evidence="2">cv. JPN11</strain>
        <tissue evidence="1">Leaf</tissue>
    </source>
</reference>
<dbReference type="Proteomes" id="UP001164539">
    <property type="component" value="Chromosome 2"/>
</dbReference>
<comment type="caution">
    <text evidence="1">The sequence shown here is derived from an EMBL/GenBank/DDBJ whole genome shotgun (WGS) entry which is preliminary data.</text>
</comment>
<gene>
    <name evidence="1" type="ORF">OWV82_003625</name>
</gene>
<accession>A0ACC1YNR8</accession>
<dbReference type="EMBL" id="CM051395">
    <property type="protein sequence ID" value="KAJ4724664.1"/>
    <property type="molecule type" value="Genomic_DNA"/>
</dbReference>
<evidence type="ECO:0000313" key="1">
    <source>
        <dbReference type="EMBL" id="KAJ4724664.1"/>
    </source>
</evidence>
<sequence>MAKRLKLKEKLYPEENEEEEEEERKLKSAEAVSSDDDEANEDLSLKIVEKHLLMRAAKLDQDVDDFGDVVVLNENNDENRNDSSVDLPSSSFPETEVDVAGPSGVSESGVSEDTIIGNVKSDKKRSKLRKKKKQVENMEIVDQSVSVAKVEEQVETVENEDEAVKAAEDPNSVEISDNIVLRKLLRGPRYFDPPDSGWQTCYNCGEEGHMAVNCTSALKRKKPCFICGSLEHGAKQCTKAQDCFICKKGGHRAKDCPEKHKSSSQNAQICLKCGESGHDLFSCRNSYSLDDLKEIQCYVCKSFGHLCCAKVAVTSSMEVSCYRCGQLGHTGLACARLQVETTDASPSSCYKCGVEGHFARECFSSARVRKRNTDLSTPTRRHSKENKDYSGFKSAPHDLGKARKKKKVKHEERGNTTPRKSKKRGGWITDDPGDVSYGKTKRNHWRSPATPSRKGHKISDLTSGAHISSPQSSKKRSSHQRFAASRFDNSGSDGIRRNYDWW</sequence>
<organism evidence="1 2">
    <name type="scientific">Melia azedarach</name>
    <name type="common">Chinaberry tree</name>
    <dbReference type="NCBI Taxonomy" id="155640"/>
    <lineage>
        <taxon>Eukaryota</taxon>
        <taxon>Viridiplantae</taxon>
        <taxon>Streptophyta</taxon>
        <taxon>Embryophyta</taxon>
        <taxon>Tracheophyta</taxon>
        <taxon>Spermatophyta</taxon>
        <taxon>Magnoliopsida</taxon>
        <taxon>eudicotyledons</taxon>
        <taxon>Gunneridae</taxon>
        <taxon>Pentapetalae</taxon>
        <taxon>rosids</taxon>
        <taxon>malvids</taxon>
        <taxon>Sapindales</taxon>
        <taxon>Meliaceae</taxon>
        <taxon>Melia</taxon>
    </lineage>
</organism>
<protein>
    <submittedName>
        <fullName evidence="1">Zinc finger CCHC domain-containing protein 7-like</fullName>
    </submittedName>
</protein>